<gene>
    <name evidence="2" type="ORF">PCOS0759_LOCUS4927</name>
</gene>
<organism evidence="2">
    <name type="scientific">Percolomonas cosmopolitus</name>
    <dbReference type="NCBI Taxonomy" id="63605"/>
    <lineage>
        <taxon>Eukaryota</taxon>
        <taxon>Discoba</taxon>
        <taxon>Heterolobosea</taxon>
        <taxon>Tetramitia</taxon>
        <taxon>Eutetramitia</taxon>
        <taxon>Percolomonadidae</taxon>
        <taxon>Percolomonas</taxon>
    </lineage>
</organism>
<dbReference type="AlphaFoldDB" id="A0A7S1PHL8"/>
<evidence type="ECO:0000256" key="1">
    <source>
        <dbReference type="SAM" id="MobiDB-lite"/>
    </source>
</evidence>
<feature type="region of interest" description="Disordered" evidence="1">
    <location>
        <begin position="165"/>
        <end position="184"/>
    </location>
</feature>
<evidence type="ECO:0000313" key="2">
    <source>
        <dbReference type="EMBL" id="CAD9081687.1"/>
    </source>
</evidence>
<sequence>MTRFGSSIQRPDPNTYPTSPGPIYYVREFIGKDSKKISFTKGQRAELYEGFDSPLGKYAIHQPDPITPQIKFSGAPRFQEELQRKIDPVGTPGPMDTSNLSAFQFHSSQPTYSFQGRPKEVAQYMGKLLSVPRVDAPPPGLYFNEKAEMAMSKVKRVKDVSFPRAKRDVAQKGTPLETPGPIYEQNISVHNSRVKRYPTAHFGTSTRPPLYNLYAREFPGPSYNPSFKLVYKQDPQPAPWSKSKTPKDPTASSVKKPAGPTMGPGQYNWDKTAPRVKNIRLLGKWKDRKKAIDGPDMTKYSKRTIVGGETPQISFSREGTSTDSLSKPNIKLSGKGYKRMYQGKALQTQDPDPDIPSVGAYTPKYDSLQLSHNKRVPGVSFGAPRTSSKRRPGTSASDRSSIGSKASRRHSEGRPSTALSSRSRKDGRLSTGPAPGDYNVIPGLRSLSQSRRVSGGKWVPSQHSDKGTPKPGLDSPGPKYNPQRDRFYETLMSSTKGTRFGGLQ</sequence>
<feature type="compositionally biased region" description="Polar residues" evidence="1">
    <location>
        <begin position="394"/>
        <end position="404"/>
    </location>
</feature>
<name>A0A7S1PHL8_9EUKA</name>
<protein>
    <submittedName>
        <fullName evidence="2">Uncharacterized protein</fullName>
    </submittedName>
</protein>
<feature type="region of interest" description="Disordered" evidence="1">
    <location>
        <begin position="227"/>
        <end position="273"/>
    </location>
</feature>
<feature type="region of interest" description="Disordered" evidence="1">
    <location>
        <begin position="1"/>
        <end position="21"/>
    </location>
</feature>
<proteinExistence type="predicted"/>
<dbReference type="EMBL" id="HBGD01005946">
    <property type="protein sequence ID" value="CAD9081687.1"/>
    <property type="molecule type" value="Transcribed_RNA"/>
</dbReference>
<feature type="compositionally biased region" description="Polar residues" evidence="1">
    <location>
        <begin position="311"/>
        <end position="327"/>
    </location>
</feature>
<feature type="region of interest" description="Disordered" evidence="1">
    <location>
        <begin position="292"/>
        <end position="484"/>
    </location>
</feature>
<reference evidence="2" key="1">
    <citation type="submission" date="2021-01" db="EMBL/GenBank/DDBJ databases">
        <authorList>
            <person name="Corre E."/>
            <person name="Pelletier E."/>
            <person name="Niang G."/>
            <person name="Scheremetjew M."/>
            <person name="Finn R."/>
            <person name="Kale V."/>
            <person name="Holt S."/>
            <person name="Cochrane G."/>
            <person name="Meng A."/>
            <person name="Brown T."/>
            <person name="Cohen L."/>
        </authorList>
    </citation>
    <scope>NUCLEOTIDE SEQUENCE</scope>
    <source>
        <strain evidence="2">WS</strain>
    </source>
</reference>
<accession>A0A7S1PHL8</accession>